<dbReference type="GO" id="GO:0015105">
    <property type="term" value="F:arsenite transmembrane transporter activity"/>
    <property type="evidence" value="ECO:0007669"/>
    <property type="project" value="TreeGrafter"/>
</dbReference>
<protein>
    <submittedName>
        <fullName evidence="9">Arsenic resistance protein</fullName>
    </submittedName>
</protein>
<feature type="transmembrane region" description="Helical" evidence="8">
    <location>
        <begin position="289"/>
        <end position="311"/>
    </location>
</feature>
<dbReference type="Proteomes" id="UP000505210">
    <property type="component" value="Chromosome"/>
</dbReference>
<name>A0A6M8B640_9CYAN</name>
<evidence type="ECO:0000256" key="3">
    <source>
        <dbReference type="ARBA" id="ARBA00022448"/>
    </source>
</evidence>
<dbReference type="RefSeq" id="WP_172356024.1">
    <property type="nucleotide sequence ID" value="NZ_CP053661.1"/>
</dbReference>
<evidence type="ECO:0000256" key="2">
    <source>
        <dbReference type="ARBA" id="ARBA00010110"/>
    </source>
</evidence>
<keyword evidence="5 8" id="KW-0812">Transmembrane</keyword>
<comment type="subcellular location">
    <subcellularLocation>
        <location evidence="1">Cell membrane</location>
        <topology evidence="1">Multi-pass membrane protein</topology>
    </subcellularLocation>
</comment>
<feature type="transmembrane region" description="Helical" evidence="8">
    <location>
        <begin position="99"/>
        <end position="119"/>
    </location>
</feature>
<dbReference type="GO" id="GO:0015297">
    <property type="term" value="F:antiporter activity"/>
    <property type="evidence" value="ECO:0007669"/>
    <property type="project" value="InterPro"/>
</dbReference>
<feature type="transmembrane region" description="Helical" evidence="8">
    <location>
        <begin position="197"/>
        <end position="216"/>
    </location>
</feature>
<feature type="transmembrane region" description="Helical" evidence="8">
    <location>
        <begin position="263"/>
        <end position="283"/>
    </location>
</feature>
<dbReference type="EMBL" id="CP053661">
    <property type="protein sequence ID" value="QKD82849.1"/>
    <property type="molecule type" value="Genomic_DNA"/>
</dbReference>
<evidence type="ECO:0000256" key="7">
    <source>
        <dbReference type="ARBA" id="ARBA00023136"/>
    </source>
</evidence>
<proteinExistence type="inferred from homology"/>
<keyword evidence="6 8" id="KW-1133">Transmembrane helix</keyword>
<accession>A0A6M8B640</accession>
<feature type="transmembrane region" description="Helical" evidence="8">
    <location>
        <begin position="166"/>
        <end position="185"/>
    </location>
</feature>
<dbReference type="InterPro" id="IPR004706">
    <property type="entry name" value="Arsenical-R_Acr3"/>
</dbReference>
<feature type="transmembrane region" description="Helical" evidence="8">
    <location>
        <begin position="228"/>
        <end position="251"/>
    </location>
</feature>
<keyword evidence="3" id="KW-0813">Transport</keyword>
<dbReference type="PANTHER" id="PTHR43057:SF1">
    <property type="entry name" value="ARSENICAL-RESISTANCE PROTEIN 3"/>
    <property type="match status" value="1"/>
</dbReference>
<comment type="similarity">
    <text evidence="2">Belongs to the arsenical resistance-3 (ACR3) (TC 2.A.59) family.</text>
</comment>
<dbReference type="Gene3D" id="1.20.1530.20">
    <property type="match status" value="1"/>
</dbReference>
<keyword evidence="7 8" id="KW-0472">Membrane</keyword>
<evidence type="ECO:0000313" key="9">
    <source>
        <dbReference type="EMBL" id="QKD82849.1"/>
    </source>
</evidence>
<dbReference type="AlphaFoldDB" id="A0A6M8B640"/>
<organism evidence="9 10">
    <name type="scientific">Thermoleptolyngbya sichuanensis A183</name>
    <dbReference type="NCBI Taxonomy" id="2737172"/>
    <lineage>
        <taxon>Bacteria</taxon>
        <taxon>Bacillati</taxon>
        <taxon>Cyanobacteriota</taxon>
        <taxon>Cyanophyceae</taxon>
        <taxon>Oculatellales</taxon>
        <taxon>Oculatellaceae</taxon>
        <taxon>Thermoleptolyngbya</taxon>
        <taxon>Thermoleptolyngbya sichuanensis</taxon>
    </lineage>
</organism>
<dbReference type="InterPro" id="IPR002657">
    <property type="entry name" value="BilAc:Na_symport/Acr3"/>
</dbReference>
<keyword evidence="10" id="KW-1185">Reference proteome</keyword>
<evidence type="ECO:0000256" key="8">
    <source>
        <dbReference type="SAM" id="Phobius"/>
    </source>
</evidence>
<dbReference type="GO" id="GO:0015104">
    <property type="term" value="F:antimonite transmembrane transporter activity"/>
    <property type="evidence" value="ECO:0007669"/>
    <property type="project" value="TreeGrafter"/>
</dbReference>
<sequence>MTKLTLERYQIWFYPLALISGGVWGWQNAERAQGLEMLINLVLGVLLHTTFCQVPLTQLREVFRSRRFMLALIAANFVLVPGVVWFLTHLLLSDPKLQFGVLLVLLVPCTDWFLTFTYLGKGNLNLAIAATPVLLLLQSLLLPVYLSLFTGSLIRSAIHPADFLDTFIKLILLPMGLAALTETWAKRHAVGQRWLRLAGWLPIPLLTLVLWLIAASQVGSLEGAEIRSLGPVILIFVVYLILAGYFAVGLARWLQLERTASRTLAFSIGTRNSFVVLPFALALSEDWSVVVTIVVIQPLVELAGMMVYLWWVPARLFRSRSQEELFNPRG</sequence>
<gene>
    <name evidence="9" type="ORF">HPC62_12220</name>
</gene>
<evidence type="ECO:0000256" key="4">
    <source>
        <dbReference type="ARBA" id="ARBA00022475"/>
    </source>
</evidence>
<dbReference type="GO" id="GO:0005886">
    <property type="term" value="C:plasma membrane"/>
    <property type="evidence" value="ECO:0007669"/>
    <property type="project" value="UniProtKB-SubCell"/>
</dbReference>
<dbReference type="KEGG" id="theu:HPC62_12220"/>
<evidence type="ECO:0000256" key="1">
    <source>
        <dbReference type="ARBA" id="ARBA00004651"/>
    </source>
</evidence>
<feature type="transmembrane region" description="Helical" evidence="8">
    <location>
        <begin position="68"/>
        <end position="87"/>
    </location>
</feature>
<feature type="transmembrane region" description="Helical" evidence="8">
    <location>
        <begin position="126"/>
        <end position="146"/>
    </location>
</feature>
<keyword evidence="4" id="KW-1003">Cell membrane</keyword>
<evidence type="ECO:0000256" key="6">
    <source>
        <dbReference type="ARBA" id="ARBA00022989"/>
    </source>
</evidence>
<evidence type="ECO:0000313" key="10">
    <source>
        <dbReference type="Proteomes" id="UP000505210"/>
    </source>
</evidence>
<reference evidence="9 10" key="1">
    <citation type="submission" date="2020-05" db="EMBL/GenBank/DDBJ databases">
        <title>Complete genome sequence of of a novel Thermoleptolyngbya strain isolated from hot springs of Ganzi, Sichuan China.</title>
        <authorList>
            <person name="Tang J."/>
            <person name="Daroch M."/>
            <person name="Li L."/>
            <person name="Waleron K."/>
            <person name="Waleron M."/>
            <person name="Waleron M."/>
        </authorList>
    </citation>
    <scope>NUCLEOTIDE SEQUENCE [LARGE SCALE GENOMIC DNA]</scope>
    <source>
        <strain evidence="9 10">PKUAC-SCTA183</strain>
    </source>
</reference>
<evidence type="ECO:0000256" key="5">
    <source>
        <dbReference type="ARBA" id="ARBA00022692"/>
    </source>
</evidence>
<dbReference type="InterPro" id="IPR038770">
    <property type="entry name" value="Na+/solute_symporter_sf"/>
</dbReference>
<dbReference type="PANTHER" id="PTHR43057">
    <property type="entry name" value="ARSENITE EFFLUX TRANSPORTER"/>
    <property type="match status" value="1"/>
</dbReference>
<dbReference type="Pfam" id="PF01758">
    <property type="entry name" value="SBF"/>
    <property type="match status" value="1"/>
</dbReference>